<feature type="non-terminal residue" evidence="2">
    <location>
        <position position="1"/>
    </location>
</feature>
<dbReference type="Proteomes" id="UP001476798">
    <property type="component" value="Unassembled WGS sequence"/>
</dbReference>
<proteinExistence type="predicted"/>
<gene>
    <name evidence="2" type="primary">FCHO2</name>
    <name evidence="2" type="ORF">GOODEAATRI_005095</name>
</gene>
<protein>
    <submittedName>
        <fullName evidence="2">F-BAR domain only protein 2</fullName>
    </submittedName>
</protein>
<dbReference type="EMBL" id="JAHRIO010060196">
    <property type="protein sequence ID" value="MEQ2177588.1"/>
    <property type="molecule type" value="Genomic_DNA"/>
</dbReference>
<name>A0ABV0P1J8_9TELE</name>
<accession>A0ABV0P1J8</accession>
<evidence type="ECO:0000259" key="1">
    <source>
        <dbReference type="Pfam" id="PF10291"/>
    </source>
</evidence>
<sequence>VLSDGIHSTPLNLAVYWKCAPSTTDLRLDYRYNPESMDSPGPLTNIQVLVPVDGGVTNMQSLPNSIW</sequence>
<dbReference type="Pfam" id="PF10291">
    <property type="entry name" value="muHD"/>
    <property type="match status" value="1"/>
</dbReference>
<reference evidence="2 3" key="1">
    <citation type="submission" date="2021-06" db="EMBL/GenBank/DDBJ databases">
        <authorList>
            <person name="Palmer J.M."/>
        </authorList>
    </citation>
    <scope>NUCLEOTIDE SEQUENCE [LARGE SCALE GENOMIC DNA]</scope>
    <source>
        <strain evidence="2 3">GA_2019</strain>
        <tissue evidence="2">Muscle</tissue>
    </source>
</reference>
<evidence type="ECO:0000313" key="3">
    <source>
        <dbReference type="Proteomes" id="UP001476798"/>
    </source>
</evidence>
<feature type="domain" description="Muniscin C-terminal" evidence="1">
    <location>
        <begin position="7"/>
        <end position="67"/>
    </location>
</feature>
<organism evidence="2 3">
    <name type="scientific">Goodea atripinnis</name>
    <dbReference type="NCBI Taxonomy" id="208336"/>
    <lineage>
        <taxon>Eukaryota</taxon>
        <taxon>Metazoa</taxon>
        <taxon>Chordata</taxon>
        <taxon>Craniata</taxon>
        <taxon>Vertebrata</taxon>
        <taxon>Euteleostomi</taxon>
        <taxon>Actinopterygii</taxon>
        <taxon>Neopterygii</taxon>
        <taxon>Teleostei</taxon>
        <taxon>Neoteleostei</taxon>
        <taxon>Acanthomorphata</taxon>
        <taxon>Ovalentaria</taxon>
        <taxon>Atherinomorphae</taxon>
        <taxon>Cyprinodontiformes</taxon>
        <taxon>Goodeidae</taxon>
        <taxon>Goodea</taxon>
    </lineage>
</organism>
<comment type="caution">
    <text evidence="2">The sequence shown here is derived from an EMBL/GenBank/DDBJ whole genome shotgun (WGS) entry which is preliminary data.</text>
</comment>
<evidence type="ECO:0000313" key="2">
    <source>
        <dbReference type="EMBL" id="MEQ2177588.1"/>
    </source>
</evidence>
<dbReference type="InterPro" id="IPR018808">
    <property type="entry name" value="Muniscin_C"/>
</dbReference>
<keyword evidence="3" id="KW-1185">Reference proteome</keyword>